<organism evidence="2 3">
    <name type="scientific">Pegethrix bostrychoides GSE-TBD4-15B</name>
    <dbReference type="NCBI Taxonomy" id="2839662"/>
    <lineage>
        <taxon>Bacteria</taxon>
        <taxon>Bacillati</taxon>
        <taxon>Cyanobacteriota</taxon>
        <taxon>Cyanophyceae</taxon>
        <taxon>Oculatellales</taxon>
        <taxon>Oculatellaceae</taxon>
        <taxon>Pegethrix</taxon>
    </lineage>
</organism>
<dbReference type="GO" id="GO:0008270">
    <property type="term" value="F:zinc ion binding"/>
    <property type="evidence" value="ECO:0007669"/>
    <property type="project" value="InterPro"/>
</dbReference>
<dbReference type="InterPro" id="IPR002711">
    <property type="entry name" value="HNH"/>
</dbReference>
<name>A0A951PA36_9CYAN</name>
<dbReference type="GO" id="GO:0003964">
    <property type="term" value="F:RNA-directed DNA polymerase activity"/>
    <property type="evidence" value="ECO:0007669"/>
    <property type="project" value="UniProtKB-KW"/>
</dbReference>
<dbReference type="Gene3D" id="1.10.30.50">
    <property type="match status" value="1"/>
</dbReference>
<dbReference type="InterPro" id="IPR003615">
    <property type="entry name" value="HNH_nuc"/>
</dbReference>
<dbReference type="Pfam" id="PF00078">
    <property type="entry name" value="RVT_1"/>
    <property type="match status" value="1"/>
</dbReference>
<dbReference type="EMBL" id="JAHHHV010000056">
    <property type="protein sequence ID" value="MBW4465653.1"/>
    <property type="molecule type" value="Genomic_DNA"/>
</dbReference>
<dbReference type="InterPro" id="IPR043128">
    <property type="entry name" value="Rev_trsase/Diguanyl_cyclase"/>
</dbReference>
<evidence type="ECO:0000313" key="2">
    <source>
        <dbReference type="EMBL" id="MBW4465653.1"/>
    </source>
</evidence>
<dbReference type="SUPFAM" id="SSF56672">
    <property type="entry name" value="DNA/RNA polymerases"/>
    <property type="match status" value="1"/>
</dbReference>
<dbReference type="GO" id="GO:0004519">
    <property type="term" value="F:endonuclease activity"/>
    <property type="evidence" value="ECO:0007669"/>
    <property type="project" value="InterPro"/>
</dbReference>
<dbReference type="CDD" id="cd01651">
    <property type="entry name" value="RT_G2_intron"/>
    <property type="match status" value="1"/>
</dbReference>
<dbReference type="PROSITE" id="PS50878">
    <property type="entry name" value="RT_POL"/>
    <property type="match status" value="1"/>
</dbReference>
<keyword evidence="2" id="KW-0808">Transferase</keyword>
<dbReference type="InterPro" id="IPR000477">
    <property type="entry name" value="RT_dom"/>
</dbReference>
<dbReference type="Proteomes" id="UP000707356">
    <property type="component" value="Unassembled WGS sequence"/>
</dbReference>
<dbReference type="InterPro" id="IPR051083">
    <property type="entry name" value="GrpII_Intron_Splice-Mob/Def"/>
</dbReference>
<gene>
    <name evidence="2" type="primary">ltrA</name>
    <name evidence="2" type="ORF">KME07_09465</name>
</gene>
<dbReference type="AlphaFoldDB" id="A0A951PA36"/>
<dbReference type="GO" id="GO:0003676">
    <property type="term" value="F:nucleic acid binding"/>
    <property type="evidence" value="ECO:0007669"/>
    <property type="project" value="InterPro"/>
</dbReference>
<dbReference type="InterPro" id="IPR030931">
    <property type="entry name" value="Group_II_RT_mat"/>
</dbReference>
<dbReference type="NCBIfam" id="TIGR04416">
    <property type="entry name" value="group_II_RT_mat"/>
    <property type="match status" value="1"/>
</dbReference>
<dbReference type="InterPro" id="IPR025960">
    <property type="entry name" value="RVT_N"/>
</dbReference>
<evidence type="ECO:0000313" key="3">
    <source>
        <dbReference type="Proteomes" id="UP000707356"/>
    </source>
</evidence>
<feature type="domain" description="Reverse transcriptase" evidence="1">
    <location>
        <begin position="97"/>
        <end position="329"/>
    </location>
</feature>
<dbReference type="Pfam" id="PF08388">
    <property type="entry name" value="GIIM"/>
    <property type="match status" value="1"/>
</dbReference>
<keyword evidence="2" id="KW-0548">Nucleotidyltransferase</keyword>
<dbReference type="Pfam" id="PF13655">
    <property type="entry name" value="RVT_N"/>
    <property type="match status" value="1"/>
</dbReference>
<protein>
    <submittedName>
        <fullName evidence="2">Group II intron reverse transcriptase/maturase</fullName>
        <ecNumber evidence="2">2.7.7.49</ecNumber>
    </submittedName>
</protein>
<proteinExistence type="predicted"/>
<dbReference type="Pfam" id="PF01844">
    <property type="entry name" value="HNH"/>
    <property type="match status" value="1"/>
</dbReference>
<dbReference type="InterPro" id="IPR013597">
    <property type="entry name" value="Mat_intron_G2"/>
</dbReference>
<dbReference type="CDD" id="cd00085">
    <property type="entry name" value="HNHc"/>
    <property type="match status" value="1"/>
</dbReference>
<dbReference type="EC" id="2.7.7.49" evidence="2"/>
<reference evidence="2" key="1">
    <citation type="submission" date="2021-05" db="EMBL/GenBank/DDBJ databases">
        <authorList>
            <person name="Pietrasiak N."/>
            <person name="Ward R."/>
            <person name="Stajich J.E."/>
            <person name="Kurbessoian T."/>
        </authorList>
    </citation>
    <scope>NUCLEOTIDE SEQUENCE</scope>
    <source>
        <strain evidence="2">GSE-TBD4-15B</strain>
    </source>
</reference>
<accession>A0A951PA36</accession>
<dbReference type="PANTHER" id="PTHR34047">
    <property type="entry name" value="NUCLEAR INTRON MATURASE 1, MITOCHONDRIAL-RELATED"/>
    <property type="match status" value="1"/>
</dbReference>
<reference evidence="2" key="2">
    <citation type="journal article" date="2022" name="Microbiol. Resour. Announc.">
        <title>Metagenome Sequencing to Explore Phylogenomics of Terrestrial Cyanobacteria.</title>
        <authorList>
            <person name="Ward R.D."/>
            <person name="Stajich J.E."/>
            <person name="Johansen J.R."/>
            <person name="Huntemann M."/>
            <person name="Clum A."/>
            <person name="Foster B."/>
            <person name="Foster B."/>
            <person name="Roux S."/>
            <person name="Palaniappan K."/>
            <person name="Varghese N."/>
            <person name="Mukherjee S."/>
            <person name="Reddy T.B.K."/>
            <person name="Daum C."/>
            <person name="Copeland A."/>
            <person name="Chen I.A."/>
            <person name="Ivanova N.N."/>
            <person name="Kyrpides N.C."/>
            <person name="Shapiro N."/>
            <person name="Eloe-Fadrosh E.A."/>
            <person name="Pietrasiak N."/>
        </authorList>
    </citation>
    <scope>NUCLEOTIDE SEQUENCE</scope>
    <source>
        <strain evidence="2">GSE-TBD4-15B</strain>
    </source>
</reference>
<evidence type="ECO:0000259" key="1">
    <source>
        <dbReference type="PROSITE" id="PS50878"/>
    </source>
</evidence>
<keyword evidence="2" id="KW-0695">RNA-directed DNA polymerase</keyword>
<dbReference type="InterPro" id="IPR043502">
    <property type="entry name" value="DNA/RNA_pol_sf"/>
</dbReference>
<dbReference type="Gene3D" id="3.30.70.270">
    <property type="match status" value="1"/>
</dbReference>
<comment type="caution">
    <text evidence="2">The sequence shown here is derived from an EMBL/GenBank/DDBJ whole genome shotgun (WGS) entry which is preliminary data.</text>
</comment>
<dbReference type="PANTHER" id="PTHR34047:SF10">
    <property type="entry name" value="GROUP II INTRON-ASSOCIATED OPEN READING FRAME"/>
    <property type="match status" value="1"/>
</dbReference>
<sequence>MKDRVSDDIGAEAGILNWAAVNWKLVKKRVRNLRQRIYRATQNQQWKRVRSLMKLMLKSYSNLLLAVRRVTQDNPGKRTAGIDGQTALTPEQRVALVNEMKEYNLWQVQPVKRIYIPKSNGKSRPLGIPTLANRVAQAIVKNALEPVWETRFEANSYGFRPGRSVQDAIAQCHIRLRQGNHCSNDQWVLDADIKGAFDNISHQYILDAIGELPGRNLIHQWLKAGYVESEILHPTTSGTPQGGVISPLLANIALDGIEHLLKRGNPKSTQYGFVRYCDDFVVTARSEAEILDIQPLIEEWLKTRGLELNADKTNIVPVEQGFNFLGFHIRQFRDGCFTIPQKDKVLAFLKQIRKWLIAHQTVAPEAVISYLNPILRGWSDYYKQGASKRVFNFVDSELWKMLWQWSLRRHSNKGKRWVAKKYFLLSPGDSWIFKASISDRQGGKKIITLYQLSTVMIRRHIKVRGNASPDDPTLQPYWKQRRTQCGKSYWSNGSKFYHVAQNQQWNCPVCGEHLFNGEAIHTHHQVAVRAGGTNEVDNLVHLHENCHRQIHMGQSSELQESLSRMMGELSSPVLRGGE</sequence>